<dbReference type="AlphaFoldDB" id="A0A833N6D8"/>
<dbReference type="EMBL" id="WFLN01000004">
    <property type="protein sequence ID" value="KAB8033295.1"/>
    <property type="molecule type" value="Genomic_DNA"/>
</dbReference>
<organism evidence="1 2">
    <name type="scientific">Fluviispira multicolorata</name>
    <dbReference type="NCBI Taxonomy" id="2654512"/>
    <lineage>
        <taxon>Bacteria</taxon>
        <taxon>Pseudomonadati</taxon>
        <taxon>Bdellovibrionota</taxon>
        <taxon>Oligoflexia</taxon>
        <taxon>Silvanigrellales</taxon>
        <taxon>Silvanigrellaceae</taxon>
        <taxon>Fluviispira</taxon>
    </lineage>
</organism>
<gene>
    <name evidence="1" type="ORF">GCL57_00950</name>
</gene>
<accession>A0A833N6D8</accession>
<dbReference type="Proteomes" id="UP000442694">
    <property type="component" value="Unassembled WGS sequence"/>
</dbReference>
<keyword evidence="2" id="KW-1185">Reference proteome</keyword>
<dbReference type="RefSeq" id="WP_161597529.1">
    <property type="nucleotide sequence ID" value="NZ_WFLN01000004.1"/>
</dbReference>
<sequence length="196" mass="22354">MLTSMKIIKFFLFILLLISNSSAFSQSNRFQMAVGGGVSFYPIRDFGENYFTQVAPEIVIYGYIPLFQRLWLRPGLRANYSWLQPEMPQAIRVEENDLKYDIEIGLVVDWIILPSISFGIGGIYRQISLKTQYPLVVPVDDVSGTDNIPMFQTQLGIGFPIASGIVVIEPYGRYVILENDKRFAWGYGLEVTMQIF</sequence>
<evidence type="ECO:0000313" key="2">
    <source>
        <dbReference type="Proteomes" id="UP000442694"/>
    </source>
</evidence>
<reference evidence="1 2" key="1">
    <citation type="submission" date="2019-10" db="EMBL/GenBank/DDBJ databases">
        <title>New genus of Silvanigrellaceae.</title>
        <authorList>
            <person name="Pitt A."/>
            <person name="Hahn M.W."/>
        </authorList>
    </citation>
    <scope>NUCLEOTIDE SEQUENCE [LARGE SCALE GENOMIC DNA]</scope>
    <source>
        <strain evidence="1 2">33A1-SZDP</strain>
    </source>
</reference>
<comment type="caution">
    <text evidence="1">The sequence shown here is derived from an EMBL/GenBank/DDBJ whole genome shotgun (WGS) entry which is preliminary data.</text>
</comment>
<proteinExistence type="predicted"/>
<evidence type="ECO:0008006" key="3">
    <source>
        <dbReference type="Google" id="ProtNLM"/>
    </source>
</evidence>
<name>A0A833N6D8_9BACT</name>
<protein>
    <recommendedName>
        <fullName evidence="3">Outer membrane protein beta-barrel domain-containing protein</fullName>
    </recommendedName>
</protein>
<evidence type="ECO:0000313" key="1">
    <source>
        <dbReference type="EMBL" id="KAB8033295.1"/>
    </source>
</evidence>